<sequence>MLAELHHVKKQYGDFSLDCTMEIPENSVTGLIGANGAGKSTTFKTILGLVKPDSGKIRLLGKDMEDIQAKDRQEIGTVLSDSFFSGYLSVKQIMGFMGDLYPGFQKQEFEKRCAHFQIPMNKKLKEFSTGMKAKLKVLTAISYGARLLILDEPTSGLDVMAREAVLDLLREYMEVPGRGILISSHISSDLEQFCDEIYMIHQGKIILQEETDAILGNYGVIKADARAFADMDKHHILRMKKESFGYSCLTDHRQFYQENYPSLAVEKGSVDEILMMMAKGETL</sequence>
<evidence type="ECO:0000313" key="5">
    <source>
        <dbReference type="EMBL" id="VYS83553.1"/>
    </source>
</evidence>
<dbReference type="AlphaFoldDB" id="A0A6N2RQ59"/>
<dbReference type="InterPro" id="IPR051782">
    <property type="entry name" value="ABC_Transporter_VariousFunc"/>
</dbReference>
<protein>
    <submittedName>
        <fullName evidence="5">Putative ABC transporter ATP-binding protein YxlF</fullName>
        <ecNumber evidence="5">3.6.3.-</ecNumber>
    </submittedName>
</protein>
<dbReference type="GO" id="GO:0016887">
    <property type="term" value="F:ATP hydrolysis activity"/>
    <property type="evidence" value="ECO:0007669"/>
    <property type="project" value="InterPro"/>
</dbReference>
<accession>A0A6N2RQ59</accession>
<evidence type="ECO:0000256" key="3">
    <source>
        <dbReference type="ARBA" id="ARBA00022840"/>
    </source>
</evidence>
<proteinExistence type="predicted"/>
<dbReference type="EMBL" id="CACRST010000009">
    <property type="protein sequence ID" value="VYS83553.1"/>
    <property type="molecule type" value="Genomic_DNA"/>
</dbReference>
<dbReference type="InterPro" id="IPR003439">
    <property type="entry name" value="ABC_transporter-like_ATP-bd"/>
</dbReference>
<dbReference type="Gene3D" id="3.40.50.300">
    <property type="entry name" value="P-loop containing nucleotide triphosphate hydrolases"/>
    <property type="match status" value="1"/>
</dbReference>
<evidence type="ECO:0000256" key="2">
    <source>
        <dbReference type="ARBA" id="ARBA00022741"/>
    </source>
</evidence>
<organism evidence="5">
    <name type="scientific">Blautia glucerasea</name>
    <dbReference type="NCBI Taxonomy" id="536633"/>
    <lineage>
        <taxon>Bacteria</taxon>
        <taxon>Bacillati</taxon>
        <taxon>Bacillota</taxon>
        <taxon>Clostridia</taxon>
        <taxon>Lachnospirales</taxon>
        <taxon>Lachnospiraceae</taxon>
        <taxon>Blautia</taxon>
    </lineage>
</organism>
<dbReference type="InterPro" id="IPR027417">
    <property type="entry name" value="P-loop_NTPase"/>
</dbReference>
<gene>
    <name evidence="5" type="primary">yxlF_1</name>
    <name evidence="5" type="ORF">BGLFYP119_00780</name>
</gene>
<dbReference type="PROSITE" id="PS50893">
    <property type="entry name" value="ABC_TRANSPORTER_2"/>
    <property type="match status" value="1"/>
</dbReference>
<dbReference type="GO" id="GO:0005524">
    <property type="term" value="F:ATP binding"/>
    <property type="evidence" value="ECO:0007669"/>
    <property type="project" value="UniProtKB-KW"/>
</dbReference>
<dbReference type="PANTHER" id="PTHR42939">
    <property type="entry name" value="ABC TRANSPORTER ATP-BINDING PROTEIN ALBC-RELATED"/>
    <property type="match status" value="1"/>
</dbReference>
<reference evidence="5" key="1">
    <citation type="submission" date="2019-11" db="EMBL/GenBank/DDBJ databases">
        <authorList>
            <person name="Feng L."/>
        </authorList>
    </citation>
    <scope>NUCLEOTIDE SEQUENCE</scope>
    <source>
        <strain evidence="5">BgluceraseaLFYP119</strain>
    </source>
</reference>
<dbReference type="CDD" id="cd03230">
    <property type="entry name" value="ABC_DR_subfamily_A"/>
    <property type="match status" value="1"/>
</dbReference>
<keyword evidence="3 5" id="KW-0067">ATP-binding</keyword>
<feature type="domain" description="ABC transporter" evidence="4">
    <location>
        <begin position="3"/>
        <end position="227"/>
    </location>
</feature>
<dbReference type="SMART" id="SM00382">
    <property type="entry name" value="AAA"/>
    <property type="match status" value="1"/>
</dbReference>
<dbReference type="Pfam" id="PF00005">
    <property type="entry name" value="ABC_tran"/>
    <property type="match status" value="1"/>
</dbReference>
<evidence type="ECO:0000256" key="1">
    <source>
        <dbReference type="ARBA" id="ARBA00022448"/>
    </source>
</evidence>
<dbReference type="EC" id="3.6.3.-" evidence="5"/>
<keyword evidence="5" id="KW-0378">Hydrolase</keyword>
<dbReference type="SUPFAM" id="SSF52540">
    <property type="entry name" value="P-loop containing nucleoside triphosphate hydrolases"/>
    <property type="match status" value="1"/>
</dbReference>
<keyword evidence="1" id="KW-0813">Transport</keyword>
<name>A0A6N2RQ59_9FIRM</name>
<keyword evidence="2" id="KW-0547">Nucleotide-binding</keyword>
<dbReference type="InterPro" id="IPR003593">
    <property type="entry name" value="AAA+_ATPase"/>
</dbReference>
<evidence type="ECO:0000259" key="4">
    <source>
        <dbReference type="PROSITE" id="PS50893"/>
    </source>
</evidence>
<dbReference type="PANTHER" id="PTHR42939:SF3">
    <property type="entry name" value="ABC TRANSPORTER ATP-BINDING COMPONENT"/>
    <property type="match status" value="1"/>
</dbReference>